<proteinExistence type="predicted"/>
<protein>
    <submittedName>
        <fullName evidence="1">Uncharacterized protein</fullName>
    </submittedName>
</protein>
<name>A0A2Y9BKU5_9FIRM</name>
<dbReference type="EMBL" id="QGDL01000010">
    <property type="protein sequence ID" value="PWJ27972.1"/>
    <property type="molecule type" value="Genomic_DNA"/>
</dbReference>
<dbReference type="Proteomes" id="UP000245845">
    <property type="component" value="Unassembled WGS sequence"/>
</dbReference>
<dbReference type="RefSeq" id="WP_109732326.1">
    <property type="nucleotide sequence ID" value="NZ_QGDL01000010.1"/>
</dbReference>
<reference evidence="1 2" key="1">
    <citation type="submission" date="2018-05" db="EMBL/GenBank/DDBJ databases">
        <title>The Hungate 1000. A catalogue of reference genomes from the rumen microbiome.</title>
        <authorList>
            <person name="Kelly W."/>
        </authorList>
    </citation>
    <scope>NUCLEOTIDE SEQUENCE [LARGE SCALE GENOMIC DNA]</scope>
    <source>
        <strain evidence="1 2">NLAE-zl-C242</strain>
    </source>
</reference>
<organism evidence="1 2">
    <name type="scientific">Faecalicatena orotica</name>
    <dbReference type="NCBI Taxonomy" id="1544"/>
    <lineage>
        <taxon>Bacteria</taxon>
        <taxon>Bacillati</taxon>
        <taxon>Bacillota</taxon>
        <taxon>Clostridia</taxon>
        <taxon>Lachnospirales</taxon>
        <taxon>Lachnospiraceae</taxon>
        <taxon>Faecalicatena</taxon>
    </lineage>
</organism>
<gene>
    <name evidence="1" type="ORF">A8806_110147</name>
</gene>
<dbReference type="AlphaFoldDB" id="A0A2Y9BKU5"/>
<accession>A0A2Y9BKU5</accession>
<evidence type="ECO:0000313" key="2">
    <source>
        <dbReference type="Proteomes" id="UP000245845"/>
    </source>
</evidence>
<sequence length="60" mass="6841">MKDGIHPKNIKEFVEVDERKCEEVNNCFGVKIVDGKKYCRGCGNVRLTDIHDAALKELFS</sequence>
<comment type="caution">
    <text evidence="1">The sequence shown here is derived from an EMBL/GenBank/DDBJ whole genome shotgun (WGS) entry which is preliminary data.</text>
</comment>
<keyword evidence="2" id="KW-1185">Reference proteome</keyword>
<evidence type="ECO:0000313" key="1">
    <source>
        <dbReference type="EMBL" id="PWJ27972.1"/>
    </source>
</evidence>